<keyword evidence="1" id="KW-0812">Transmembrane</keyword>
<dbReference type="AlphaFoldDB" id="A0A2G8TIP0"/>
<evidence type="ECO:0000313" key="2">
    <source>
        <dbReference type="EMBL" id="PIL45911.1"/>
    </source>
</evidence>
<sequence length="62" mass="6494">MDSAATAAALIHCQSAVLLDWLSWKGSIVKIPEGIKIPLIVFSLEAALLAGAGLVFLVLIPH</sequence>
<keyword evidence="3" id="KW-1185">Reference proteome</keyword>
<organism evidence="2 3">
    <name type="scientific">Massilia eurypsychrophila</name>
    <dbReference type="NCBI Taxonomy" id="1485217"/>
    <lineage>
        <taxon>Bacteria</taxon>
        <taxon>Pseudomonadati</taxon>
        <taxon>Pseudomonadota</taxon>
        <taxon>Betaproteobacteria</taxon>
        <taxon>Burkholderiales</taxon>
        <taxon>Oxalobacteraceae</taxon>
        <taxon>Telluria group</taxon>
        <taxon>Massilia</taxon>
    </lineage>
</organism>
<reference evidence="2 3" key="1">
    <citation type="submission" date="2017-10" db="EMBL/GenBank/DDBJ databases">
        <title>Massilia psychrophilum sp. nov., a novel purple-pigmented bacterium isolated from Tianshan glacier, Xinjiang Municipality, China.</title>
        <authorList>
            <person name="Wang H."/>
        </authorList>
    </citation>
    <scope>NUCLEOTIDE SEQUENCE [LARGE SCALE GENOMIC DNA]</scope>
    <source>
        <strain evidence="2 3">JCM 30074</strain>
    </source>
</reference>
<evidence type="ECO:0000313" key="3">
    <source>
        <dbReference type="Proteomes" id="UP000230390"/>
    </source>
</evidence>
<protein>
    <submittedName>
        <fullName evidence="2">Uncharacterized protein</fullName>
    </submittedName>
</protein>
<dbReference type="Proteomes" id="UP000230390">
    <property type="component" value="Unassembled WGS sequence"/>
</dbReference>
<comment type="caution">
    <text evidence="2">The sequence shown here is derived from an EMBL/GenBank/DDBJ whole genome shotgun (WGS) entry which is preliminary data.</text>
</comment>
<keyword evidence="1" id="KW-1133">Transmembrane helix</keyword>
<feature type="transmembrane region" description="Helical" evidence="1">
    <location>
        <begin position="39"/>
        <end position="60"/>
    </location>
</feature>
<dbReference type="EMBL" id="PDOC01000003">
    <property type="protein sequence ID" value="PIL45911.1"/>
    <property type="molecule type" value="Genomic_DNA"/>
</dbReference>
<name>A0A2G8TIP0_9BURK</name>
<keyword evidence="1" id="KW-0472">Membrane</keyword>
<evidence type="ECO:0000256" key="1">
    <source>
        <dbReference type="SAM" id="Phobius"/>
    </source>
</evidence>
<gene>
    <name evidence="2" type="ORF">CR105_07625</name>
</gene>
<proteinExistence type="predicted"/>
<accession>A0A2G8TIP0</accession>